<dbReference type="PANTHER" id="PTHR23268:SF102">
    <property type="entry name" value="IMMUNOGLOBULIN V-SET DOMAIN-CONTAINING PROTEIN"/>
    <property type="match status" value="1"/>
</dbReference>
<dbReference type="InterPro" id="IPR036179">
    <property type="entry name" value="Ig-like_dom_sf"/>
</dbReference>
<feature type="domain" description="Ig-like" evidence="3">
    <location>
        <begin position="4"/>
        <end position="116"/>
    </location>
</feature>
<organism evidence="4">
    <name type="scientific">Tetraodon nigroviridis</name>
    <name type="common">Spotted green pufferfish</name>
    <name type="synonym">Chelonodon nigroviridis</name>
    <dbReference type="NCBI Taxonomy" id="99883"/>
    <lineage>
        <taxon>Eukaryota</taxon>
        <taxon>Metazoa</taxon>
        <taxon>Chordata</taxon>
        <taxon>Craniata</taxon>
        <taxon>Vertebrata</taxon>
        <taxon>Euteleostomi</taxon>
        <taxon>Actinopterygii</taxon>
        <taxon>Neopterygii</taxon>
        <taxon>Teleostei</taxon>
        <taxon>Neoteleostei</taxon>
        <taxon>Acanthomorphata</taxon>
        <taxon>Eupercaria</taxon>
        <taxon>Tetraodontiformes</taxon>
        <taxon>Tetradontoidea</taxon>
        <taxon>Tetraodontidae</taxon>
        <taxon>Tetraodon</taxon>
    </lineage>
</organism>
<protein>
    <submittedName>
        <fullName evidence="4">(spotted green pufferfish) hypothetical protein</fullName>
    </submittedName>
</protein>
<dbReference type="GO" id="GO:0002376">
    <property type="term" value="P:immune system process"/>
    <property type="evidence" value="ECO:0007669"/>
    <property type="project" value="UniProtKB-KW"/>
</dbReference>
<feature type="non-terminal residue" evidence="4">
    <location>
        <position position="1"/>
    </location>
</feature>
<dbReference type="PANTHER" id="PTHR23268">
    <property type="entry name" value="T-CELL RECEPTOR BETA CHAIN"/>
    <property type="match status" value="1"/>
</dbReference>
<dbReference type="Gene3D" id="2.60.40.10">
    <property type="entry name" value="Immunoglobulins"/>
    <property type="match status" value="1"/>
</dbReference>
<evidence type="ECO:0000313" key="4">
    <source>
        <dbReference type="EMBL" id="CAF92561.1"/>
    </source>
</evidence>
<accession>Q4T3H1</accession>
<dbReference type="KEGG" id="tng:GSTEN00007852G001"/>
<dbReference type="PROSITE" id="PS50835">
    <property type="entry name" value="IG_LIKE"/>
    <property type="match status" value="1"/>
</dbReference>
<dbReference type="InterPro" id="IPR050413">
    <property type="entry name" value="TCR_beta_variable"/>
</dbReference>
<dbReference type="InterPro" id="IPR013106">
    <property type="entry name" value="Ig_V-set"/>
</dbReference>
<evidence type="ECO:0000256" key="2">
    <source>
        <dbReference type="ARBA" id="ARBA00022859"/>
    </source>
</evidence>
<dbReference type="InterPro" id="IPR007110">
    <property type="entry name" value="Ig-like_dom"/>
</dbReference>
<sequence>ADDPKRVSQTPPSMVKREADPLVSGINCSHQIPGFQVILWYKQDEHKALKFLGSLNYIVRNLEDDVKGKISFDGDGSSHSSLNISALSLADSGVYFCAASLHSVAHPPQDNTKTLHNVQLHTHTLVRSEISS</sequence>
<dbReference type="OrthoDB" id="8947657at2759"/>
<gene>
    <name evidence="4" type="ORF">GSTENG00007852001</name>
</gene>
<name>Q4T3H1_TETNG</name>
<proteinExistence type="predicted"/>
<evidence type="ECO:0000256" key="1">
    <source>
        <dbReference type="ARBA" id="ARBA00022729"/>
    </source>
</evidence>
<dbReference type="EMBL" id="CAAE01010073">
    <property type="protein sequence ID" value="CAF92561.1"/>
    <property type="molecule type" value="Genomic_DNA"/>
</dbReference>
<dbReference type="AlphaFoldDB" id="Q4T3H1"/>
<keyword evidence="1" id="KW-0732">Signal</keyword>
<dbReference type="SUPFAM" id="SSF48726">
    <property type="entry name" value="Immunoglobulin"/>
    <property type="match status" value="1"/>
</dbReference>
<dbReference type="GO" id="GO:0007166">
    <property type="term" value="P:cell surface receptor signaling pathway"/>
    <property type="evidence" value="ECO:0007669"/>
    <property type="project" value="TreeGrafter"/>
</dbReference>
<evidence type="ECO:0000259" key="3">
    <source>
        <dbReference type="PROSITE" id="PS50835"/>
    </source>
</evidence>
<keyword evidence="2" id="KW-0391">Immunity</keyword>
<dbReference type="Pfam" id="PF07686">
    <property type="entry name" value="V-set"/>
    <property type="match status" value="1"/>
</dbReference>
<dbReference type="SMART" id="SM00406">
    <property type="entry name" value="IGv"/>
    <property type="match status" value="1"/>
</dbReference>
<comment type="caution">
    <text evidence="4">The sequence shown here is derived from an EMBL/GenBank/DDBJ whole genome shotgun (WGS) entry which is preliminary data.</text>
</comment>
<dbReference type="CDD" id="cd00099">
    <property type="entry name" value="IgV"/>
    <property type="match status" value="1"/>
</dbReference>
<dbReference type="InterPro" id="IPR013783">
    <property type="entry name" value="Ig-like_fold"/>
</dbReference>
<reference evidence="4" key="2">
    <citation type="submission" date="2004-02" db="EMBL/GenBank/DDBJ databases">
        <authorList>
            <consortium name="Genoscope"/>
            <consortium name="Whitehead Institute Centre for Genome Research"/>
        </authorList>
    </citation>
    <scope>NUCLEOTIDE SEQUENCE</scope>
</reference>
<reference evidence="4" key="1">
    <citation type="journal article" date="2004" name="Nature">
        <title>Genome duplication in the teleost fish Tetraodon nigroviridis reveals the early vertebrate proto-karyotype.</title>
        <authorList>
            <person name="Jaillon O."/>
            <person name="Aury J.-M."/>
            <person name="Brunet F."/>
            <person name="Petit J.-L."/>
            <person name="Stange-Thomann N."/>
            <person name="Mauceli E."/>
            <person name="Bouneau L."/>
            <person name="Fischer C."/>
            <person name="Ozouf-Costaz C."/>
            <person name="Bernot A."/>
            <person name="Nicaud S."/>
            <person name="Jaffe D."/>
            <person name="Fisher S."/>
            <person name="Lutfalla G."/>
            <person name="Dossat C."/>
            <person name="Segurens B."/>
            <person name="Dasilva C."/>
            <person name="Salanoubat M."/>
            <person name="Levy M."/>
            <person name="Boudet N."/>
            <person name="Castellano S."/>
            <person name="Anthouard V."/>
            <person name="Jubin C."/>
            <person name="Castelli V."/>
            <person name="Katinka M."/>
            <person name="Vacherie B."/>
            <person name="Biemont C."/>
            <person name="Skalli Z."/>
            <person name="Cattolico L."/>
            <person name="Poulain J."/>
            <person name="De Berardinis V."/>
            <person name="Cruaud C."/>
            <person name="Duprat S."/>
            <person name="Brottier P."/>
            <person name="Coutanceau J.-P."/>
            <person name="Gouzy J."/>
            <person name="Parra G."/>
            <person name="Lardier G."/>
            <person name="Chapple C."/>
            <person name="McKernan K.J."/>
            <person name="McEwan P."/>
            <person name="Bosak S."/>
            <person name="Kellis M."/>
            <person name="Volff J.-N."/>
            <person name="Guigo R."/>
            <person name="Zody M.C."/>
            <person name="Mesirov J."/>
            <person name="Lindblad-Toh K."/>
            <person name="Birren B."/>
            <person name="Nusbaum C."/>
            <person name="Kahn D."/>
            <person name="Robinson-Rechavi M."/>
            <person name="Laudet V."/>
            <person name="Schachter V."/>
            <person name="Quetier F."/>
            <person name="Saurin W."/>
            <person name="Scarpelli C."/>
            <person name="Wincker P."/>
            <person name="Lander E.S."/>
            <person name="Weissenbach J."/>
            <person name="Roest Crollius H."/>
        </authorList>
    </citation>
    <scope>NUCLEOTIDE SEQUENCE [LARGE SCALE GENOMIC DNA]</scope>
</reference>
<dbReference type="GO" id="GO:0005886">
    <property type="term" value="C:plasma membrane"/>
    <property type="evidence" value="ECO:0007669"/>
    <property type="project" value="TreeGrafter"/>
</dbReference>